<dbReference type="PRINTS" id="PR00038">
    <property type="entry name" value="HTHLUXR"/>
</dbReference>
<proteinExistence type="predicted"/>
<evidence type="ECO:0000313" key="6">
    <source>
        <dbReference type="EMBL" id="NIH56488.1"/>
    </source>
</evidence>
<keyword evidence="1 3" id="KW-0597">Phosphoprotein</keyword>
<dbReference type="InterPro" id="IPR000792">
    <property type="entry name" value="Tscrpt_reg_LuxR_C"/>
</dbReference>
<evidence type="ECO:0000256" key="3">
    <source>
        <dbReference type="PROSITE-ProRule" id="PRU00169"/>
    </source>
</evidence>
<evidence type="ECO:0000259" key="4">
    <source>
        <dbReference type="PROSITE" id="PS50043"/>
    </source>
</evidence>
<dbReference type="PROSITE" id="PS50110">
    <property type="entry name" value="RESPONSE_REGULATORY"/>
    <property type="match status" value="1"/>
</dbReference>
<dbReference type="Gene3D" id="3.40.50.2300">
    <property type="match status" value="1"/>
</dbReference>
<dbReference type="CDD" id="cd17535">
    <property type="entry name" value="REC_NarL-like"/>
    <property type="match status" value="1"/>
</dbReference>
<dbReference type="SUPFAM" id="SSF52172">
    <property type="entry name" value="CheY-like"/>
    <property type="match status" value="1"/>
</dbReference>
<dbReference type="InterPro" id="IPR016032">
    <property type="entry name" value="Sig_transdc_resp-reg_C-effctor"/>
</dbReference>
<dbReference type="RefSeq" id="WP_167165497.1">
    <property type="nucleotide sequence ID" value="NZ_BAAAOO010000015.1"/>
</dbReference>
<dbReference type="Pfam" id="PF00072">
    <property type="entry name" value="Response_reg"/>
    <property type="match status" value="1"/>
</dbReference>
<feature type="modified residue" description="4-aspartylphosphate" evidence="3">
    <location>
        <position position="58"/>
    </location>
</feature>
<sequence>MPERAKRALVVDDDPIVRDAVARMLARRGAVEIVDTLGDGFEVIAYCDGNKVDAVLMDARMPGLDGLSASADLKTRHPELRVVLFSSYDSGTTQNQARASMADAFVSKSASIDEIEAALLGTGERSVLTGRECEVVVLAAEGLTSQQIGRRLGIGESTVKAHIASGLRKSGAKSRTQLVRWAIENGYIT</sequence>
<keyword evidence="2 6" id="KW-0238">DNA-binding</keyword>
<dbReference type="InterPro" id="IPR036388">
    <property type="entry name" value="WH-like_DNA-bd_sf"/>
</dbReference>
<dbReference type="InterPro" id="IPR001789">
    <property type="entry name" value="Sig_transdc_resp-reg_receiver"/>
</dbReference>
<reference evidence="6 7" key="1">
    <citation type="submission" date="2020-02" db="EMBL/GenBank/DDBJ databases">
        <title>Sequencing the genomes of 1000 actinobacteria strains.</title>
        <authorList>
            <person name="Klenk H.-P."/>
        </authorList>
    </citation>
    <scope>NUCLEOTIDE SEQUENCE [LARGE SCALE GENOMIC DNA]</scope>
    <source>
        <strain evidence="6 7">DSM 19609</strain>
    </source>
</reference>
<gene>
    <name evidence="6" type="ORF">FB473_001133</name>
</gene>
<dbReference type="Proteomes" id="UP000749311">
    <property type="component" value="Unassembled WGS sequence"/>
</dbReference>
<dbReference type="GO" id="GO:0003677">
    <property type="term" value="F:DNA binding"/>
    <property type="evidence" value="ECO:0007669"/>
    <property type="project" value="UniProtKB-KW"/>
</dbReference>
<dbReference type="InterPro" id="IPR039420">
    <property type="entry name" value="WalR-like"/>
</dbReference>
<dbReference type="CDD" id="cd06170">
    <property type="entry name" value="LuxR_C_like"/>
    <property type="match status" value="1"/>
</dbReference>
<dbReference type="Pfam" id="PF00196">
    <property type="entry name" value="GerE"/>
    <property type="match status" value="1"/>
</dbReference>
<evidence type="ECO:0000259" key="5">
    <source>
        <dbReference type="PROSITE" id="PS50110"/>
    </source>
</evidence>
<protein>
    <submittedName>
        <fullName evidence="6">DNA-binding NarL/FixJ family response regulator</fullName>
    </submittedName>
</protein>
<dbReference type="InterPro" id="IPR058245">
    <property type="entry name" value="NreC/VraR/RcsB-like_REC"/>
</dbReference>
<dbReference type="Gene3D" id="1.10.10.10">
    <property type="entry name" value="Winged helix-like DNA-binding domain superfamily/Winged helix DNA-binding domain"/>
    <property type="match status" value="1"/>
</dbReference>
<dbReference type="PANTHER" id="PTHR43214">
    <property type="entry name" value="TWO-COMPONENT RESPONSE REGULATOR"/>
    <property type="match status" value="1"/>
</dbReference>
<name>A0ABX0SDL7_9ACTN</name>
<dbReference type="EMBL" id="JAAMOZ010000001">
    <property type="protein sequence ID" value="NIH56488.1"/>
    <property type="molecule type" value="Genomic_DNA"/>
</dbReference>
<organism evidence="6 7">
    <name type="scientific">Brooklawnia cerclae</name>
    <dbReference type="NCBI Taxonomy" id="349934"/>
    <lineage>
        <taxon>Bacteria</taxon>
        <taxon>Bacillati</taxon>
        <taxon>Actinomycetota</taxon>
        <taxon>Actinomycetes</taxon>
        <taxon>Propionibacteriales</taxon>
        <taxon>Propionibacteriaceae</taxon>
        <taxon>Brooklawnia</taxon>
    </lineage>
</organism>
<dbReference type="SUPFAM" id="SSF46894">
    <property type="entry name" value="C-terminal effector domain of the bipartite response regulators"/>
    <property type="match status" value="1"/>
</dbReference>
<feature type="domain" description="Response regulatory" evidence="5">
    <location>
        <begin position="7"/>
        <end position="123"/>
    </location>
</feature>
<dbReference type="SMART" id="SM00448">
    <property type="entry name" value="REC"/>
    <property type="match status" value="1"/>
</dbReference>
<evidence type="ECO:0000256" key="1">
    <source>
        <dbReference type="ARBA" id="ARBA00022553"/>
    </source>
</evidence>
<dbReference type="PROSITE" id="PS50043">
    <property type="entry name" value="HTH_LUXR_2"/>
    <property type="match status" value="1"/>
</dbReference>
<accession>A0ABX0SDL7</accession>
<dbReference type="PANTHER" id="PTHR43214:SF43">
    <property type="entry name" value="TWO-COMPONENT RESPONSE REGULATOR"/>
    <property type="match status" value="1"/>
</dbReference>
<keyword evidence="7" id="KW-1185">Reference proteome</keyword>
<evidence type="ECO:0000256" key="2">
    <source>
        <dbReference type="ARBA" id="ARBA00023125"/>
    </source>
</evidence>
<feature type="domain" description="HTH luxR-type" evidence="4">
    <location>
        <begin position="121"/>
        <end position="186"/>
    </location>
</feature>
<dbReference type="SMART" id="SM00421">
    <property type="entry name" value="HTH_LUXR"/>
    <property type="match status" value="1"/>
</dbReference>
<comment type="caution">
    <text evidence="6">The sequence shown here is derived from an EMBL/GenBank/DDBJ whole genome shotgun (WGS) entry which is preliminary data.</text>
</comment>
<evidence type="ECO:0000313" key="7">
    <source>
        <dbReference type="Proteomes" id="UP000749311"/>
    </source>
</evidence>
<dbReference type="InterPro" id="IPR011006">
    <property type="entry name" value="CheY-like_superfamily"/>
</dbReference>